<name>A0A8E2J855_9PEZI</name>
<proteinExistence type="predicted"/>
<keyword evidence="1" id="KW-0472">Membrane</keyword>
<keyword evidence="1" id="KW-1133">Transmembrane helix</keyword>
<evidence type="ECO:0000313" key="3">
    <source>
        <dbReference type="Proteomes" id="UP000250266"/>
    </source>
</evidence>
<keyword evidence="1" id="KW-0812">Transmembrane</keyword>
<protein>
    <submittedName>
        <fullName evidence="2">Uncharacterized protein</fullName>
    </submittedName>
</protein>
<feature type="transmembrane region" description="Helical" evidence="1">
    <location>
        <begin position="38"/>
        <end position="60"/>
    </location>
</feature>
<gene>
    <name evidence="2" type="ORF">K432DRAFT_430837</name>
</gene>
<keyword evidence="3" id="KW-1185">Reference proteome</keyword>
<accession>A0A8E2J855</accession>
<reference evidence="2 3" key="1">
    <citation type="journal article" date="2016" name="Nat. Commun.">
        <title>Ectomycorrhizal ecology is imprinted in the genome of the dominant symbiotic fungus Cenococcum geophilum.</title>
        <authorList>
            <consortium name="DOE Joint Genome Institute"/>
            <person name="Peter M."/>
            <person name="Kohler A."/>
            <person name="Ohm R.A."/>
            <person name="Kuo A."/>
            <person name="Krutzmann J."/>
            <person name="Morin E."/>
            <person name="Arend M."/>
            <person name="Barry K.W."/>
            <person name="Binder M."/>
            <person name="Choi C."/>
            <person name="Clum A."/>
            <person name="Copeland A."/>
            <person name="Grisel N."/>
            <person name="Haridas S."/>
            <person name="Kipfer T."/>
            <person name="LaButti K."/>
            <person name="Lindquist E."/>
            <person name="Lipzen A."/>
            <person name="Maire R."/>
            <person name="Meier B."/>
            <person name="Mihaltcheva S."/>
            <person name="Molinier V."/>
            <person name="Murat C."/>
            <person name="Poggeler S."/>
            <person name="Quandt C.A."/>
            <person name="Sperisen C."/>
            <person name="Tritt A."/>
            <person name="Tisserant E."/>
            <person name="Crous P.W."/>
            <person name="Henrissat B."/>
            <person name="Nehls U."/>
            <person name="Egli S."/>
            <person name="Spatafora J.W."/>
            <person name="Grigoriev I.V."/>
            <person name="Martin F.M."/>
        </authorList>
    </citation>
    <scope>NUCLEOTIDE SEQUENCE [LARGE SCALE GENOMIC DNA]</scope>
    <source>
        <strain evidence="2 3">CBS 459.81</strain>
    </source>
</reference>
<dbReference type="OrthoDB" id="3440139at2759"/>
<evidence type="ECO:0000313" key="2">
    <source>
        <dbReference type="EMBL" id="OCK72902.1"/>
    </source>
</evidence>
<sequence>MTTMHSNVLPYPTFQSVPTLTSPLFKSAGYDSSSVQNIAFGVISTALGIASIVIACLQLLRMRMARAVDREEEHEMA</sequence>
<dbReference type="Proteomes" id="UP000250266">
    <property type="component" value="Unassembled WGS sequence"/>
</dbReference>
<dbReference type="AlphaFoldDB" id="A0A8E2J855"/>
<dbReference type="EMBL" id="KV746210">
    <property type="protein sequence ID" value="OCK72902.1"/>
    <property type="molecule type" value="Genomic_DNA"/>
</dbReference>
<organism evidence="2 3">
    <name type="scientific">Lepidopterella palustris CBS 459.81</name>
    <dbReference type="NCBI Taxonomy" id="1314670"/>
    <lineage>
        <taxon>Eukaryota</taxon>
        <taxon>Fungi</taxon>
        <taxon>Dikarya</taxon>
        <taxon>Ascomycota</taxon>
        <taxon>Pezizomycotina</taxon>
        <taxon>Dothideomycetes</taxon>
        <taxon>Pleosporomycetidae</taxon>
        <taxon>Mytilinidiales</taxon>
        <taxon>Argynnaceae</taxon>
        <taxon>Lepidopterella</taxon>
    </lineage>
</organism>
<evidence type="ECO:0000256" key="1">
    <source>
        <dbReference type="SAM" id="Phobius"/>
    </source>
</evidence>